<dbReference type="EMBL" id="BKCP01003335">
    <property type="protein sequence ID" value="GER29096.1"/>
    <property type="molecule type" value="Genomic_DNA"/>
</dbReference>
<dbReference type="AlphaFoldDB" id="A0A5A7P977"/>
<proteinExistence type="predicted"/>
<dbReference type="Proteomes" id="UP000325081">
    <property type="component" value="Unassembled WGS sequence"/>
</dbReference>
<organism evidence="2 3">
    <name type="scientific">Striga asiatica</name>
    <name type="common">Asiatic witchweed</name>
    <name type="synonym">Buchnera asiatica</name>
    <dbReference type="NCBI Taxonomy" id="4170"/>
    <lineage>
        <taxon>Eukaryota</taxon>
        <taxon>Viridiplantae</taxon>
        <taxon>Streptophyta</taxon>
        <taxon>Embryophyta</taxon>
        <taxon>Tracheophyta</taxon>
        <taxon>Spermatophyta</taxon>
        <taxon>Magnoliopsida</taxon>
        <taxon>eudicotyledons</taxon>
        <taxon>Gunneridae</taxon>
        <taxon>Pentapetalae</taxon>
        <taxon>asterids</taxon>
        <taxon>lamiids</taxon>
        <taxon>Lamiales</taxon>
        <taxon>Orobanchaceae</taxon>
        <taxon>Buchnereae</taxon>
        <taxon>Striga</taxon>
    </lineage>
</organism>
<dbReference type="GO" id="GO:0016853">
    <property type="term" value="F:isomerase activity"/>
    <property type="evidence" value="ECO:0007669"/>
    <property type="project" value="UniProtKB-KW"/>
</dbReference>
<comment type="caution">
    <text evidence="2">The sequence shown here is derived from an EMBL/GenBank/DDBJ whole genome shotgun (WGS) entry which is preliminary data.</text>
</comment>
<gene>
    <name evidence="2" type="ORF">STAS_04924</name>
</gene>
<keyword evidence="2" id="KW-0413">Isomerase</keyword>
<keyword evidence="3" id="KW-1185">Reference proteome</keyword>
<dbReference type="Pfam" id="PF26130">
    <property type="entry name" value="PB1-like"/>
    <property type="match status" value="1"/>
</dbReference>
<accession>A0A5A7P977</accession>
<sequence length="190" mass="21960">MKRQSKDTYFTLKIFHGGEMIEVITRYYRGEFVDYFDGVDEEKLAQTEMNDVAKQLGYEEQNIRFWYQYGNSWYEGAKVLIKNSDVLDILQFIPQNSEVLTHIEHSNRPQPNKPRLQEDEPETDIDNSFLDEIYNIKAPETEAHPDPSGRVLNPKETLGADVSSSCKAYVKHAIETYCFKGGKSICSDTE</sequence>
<evidence type="ECO:0000313" key="3">
    <source>
        <dbReference type="Proteomes" id="UP000325081"/>
    </source>
</evidence>
<reference evidence="3" key="1">
    <citation type="journal article" date="2019" name="Curr. Biol.">
        <title>Genome Sequence of Striga asiatica Provides Insight into the Evolution of Plant Parasitism.</title>
        <authorList>
            <person name="Yoshida S."/>
            <person name="Kim S."/>
            <person name="Wafula E.K."/>
            <person name="Tanskanen J."/>
            <person name="Kim Y.M."/>
            <person name="Honaas L."/>
            <person name="Yang Z."/>
            <person name="Spallek T."/>
            <person name="Conn C.E."/>
            <person name="Ichihashi Y."/>
            <person name="Cheong K."/>
            <person name="Cui S."/>
            <person name="Der J.P."/>
            <person name="Gundlach H."/>
            <person name="Jiao Y."/>
            <person name="Hori C."/>
            <person name="Ishida J.K."/>
            <person name="Kasahara H."/>
            <person name="Kiba T."/>
            <person name="Kim M.S."/>
            <person name="Koo N."/>
            <person name="Laohavisit A."/>
            <person name="Lee Y.H."/>
            <person name="Lumba S."/>
            <person name="McCourt P."/>
            <person name="Mortimer J.C."/>
            <person name="Mutuku J.M."/>
            <person name="Nomura T."/>
            <person name="Sasaki-Sekimoto Y."/>
            <person name="Seto Y."/>
            <person name="Wang Y."/>
            <person name="Wakatake T."/>
            <person name="Sakakibara H."/>
            <person name="Demura T."/>
            <person name="Yamaguchi S."/>
            <person name="Yoneyama K."/>
            <person name="Manabe R.I."/>
            <person name="Nelson D.C."/>
            <person name="Schulman A.H."/>
            <person name="Timko M.P."/>
            <person name="dePamphilis C.W."/>
            <person name="Choi D."/>
            <person name="Shirasu K."/>
        </authorList>
    </citation>
    <scope>NUCLEOTIDE SEQUENCE [LARGE SCALE GENOMIC DNA]</scope>
    <source>
        <strain evidence="3">cv. UVA1</strain>
    </source>
</reference>
<evidence type="ECO:0000313" key="2">
    <source>
        <dbReference type="EMBL" id="GER29096.1"/>
    </source>
</evidence>
<evidence type="ECO:0000259" key="1">
    <source>
        <dbReference type="Pfam" id="PF26130"/>
    </source>
</evidence>
<dbReference type="InterPro" id="IPR058594">
    <property type="entry name" value="PB1-like_dom_pln"/>
</dbReference>
<protein>
    <submittedName>
        <fullName evidence="2">Peptidyl-prolyl cis-trans isomerase FKBP65</fullName>
    </submittedName>
</protein>
<dbReference type="OrthoDB" id="1220286at2759"/>
<name>A0A5A7P977_STRAF</name>
<feature type="domain" description="PB1-like" evidence="1">
    <location>
        <begin position="7"/>
        <end position="100"/>
    </location>
</feature>